<evidence type="ECO:0000313" key="2">
    <source>
        <dbReference type="EMBL" id="GAA3548879.1"/>
    </source>
</evidence>
<comment type="caution">
    <text evidence="2">The sequence shown here is derived from an EMBL/GenBank/DDBJ whole genome shotgun (WGS) entry which is preliminary data.</text>
</comment>
<accession>A0ABP6WB39</accession>
<evidence type="ECO:0000256" key="1">
    <source>
        <dbReference type="SAM" id="MobiDB-lite"/>
    </source>
</evidence>
<protein>
    <submittedName>
        <fullName evidence="2">Uncharacterized protein</fullName>
    </submittedName>
</protein>
<name>A0ABP6WB39_9GAMM</name>
<evidence type="ECO:0000313" key="3">
    <source>
        <dbReference type="Proteomes" id="UP001500795"/>
    </source>
</evidence>
<keyword evidence="3" id="KW-1185">Reference proteome</keyword>
<organism evidence="2 3">
    <name type="scientific">Zobellella aerophila</name>
    <dbReference type="NCBI Taxonomy" id="870480"/>
    <lineage>
        <taxon>Bacteria</taxon>
        <taxon>Pseudomonadati</taxon>
        <taxon>Pseudomonadota</taxon>
        <taxon>Gammaproteobacteria</taxon>
        <taxon>Aeromonadales</taxon>
        <taxon>Aeromonadaceae</taxon>
        <taxon>Zobellella</taxon>
    </lineage>
</organism>
<dbReference type="Proteomes" id="UP001500795">
    <property type="component" value="Unassembled WGS sequence"/>
</dbReference>
<gene>
    <name evidence="2" type="ORF">GCM10022394_31270</name>
</gene>
<dbReference type="EMBL" id="BAABCX010000006">
    <property type="protein sequence ID" value="GAA3548879.1"/>
    <property type="molecule type" value="Genomic_DNA"/>
</dbReference>
<reference evidence="3" key="1">
    <citation type="journal article" date="2019" name="Int. J. Syst. Evol. Microbiol.">
        <title>The Global Catalogue of Microorganisms (GCM) 10K type strain sequencing project: providing services to taxonomists for standard genome sequencing and annotation.</title>
        <authorList>
            <consortium name="The Broad Institute Genomics Platform"/>
            <consortium name="The Broad Institute Genome Sequencing Center for Infectious Disease"/>
            <person name="Wu L."/>
            <person name="Ma J."/>
        </authorList>
    </citation>
    <scope>NUCLEOTIDE SEQUENCE [LARGE SCALE GENOMIC DNA]</scope>
    <source>
        <strain evidence="3">JCM 17110</strain>
    </source>
</reference>
<sequence length="66" mass="6769">MRDRLPVNTAESADWVQGALRVCPDTVHDFDATPTGALKAAGATHSGPMGKPANAERALLGGDPKG</sequence>
<proteinExistence type="predicted"/>
<feature type="region of interest" description="Disordered" evidence="1">
    <location>
        <begin position="39"/>
        <end position="66"/>
    </location>
</feature>